<protein>
    <submittedName>
        <fullName evidence="1">GH10432p</fullName>
    </submittedName>
</protein>
<sequence length="43" mass="5378">MNTRNTQKVRDSSPELQFLRVASSRHRRRGYPKWRKWCEWCNL</sequence>
<name>Q8MSJ1_DROME</name>
<dbReference type="AlphaFoldDB" id="Q8MSJ1"/>
<reference evidence="1" key="1">
    <citation type="submission" date="2002-06" db="EMBL/GenBank/DDBJ databases">
        <authorList>
            <person name="Stapleton M."/>
            <person name="Brokstein P."/>
            <person name="Hong L."/>
            <person name="Agbayani A."/>
            <person name="Carlson J."/>
            <person name="Champe M."/>
            <person name="Chavez C."/>
            <person name="Dorsett V."/>
            <person name="Dresnek D."/>
            <person name="Farfan D."/>
            <person name="Frise E."/>
            <person name="George R."/>
            <person name="Gonzalez M."/>
            <person name="Guarin H."/>
            <person name="Kronmiller B."/>
            <person name="Li P."/>
            <person name="Liao G."/>
            <person name="Miranda A."/>
            <person name="Mungall C.J."/>
            <person name="Nunoo J."/>
            <person name="Pacleb J."/>
            <person name="Paragas V."/>
            <person name="Park S."/>
            <person name="Patel S."/>
            <person name="Phouanenavong S."/>
            <person name="Wan K."/>
            <person name="Yu C."/>
            <person name="Lewis S.E."/>
            <person name="Rubin G.M."/>
            <person name="Celniker S."/>
        </authorList>
    </citation>
    <scope>NUCLEOTIDE SEQUENCE</scope>
    <source>
        <strain evidence="1">Berkeley</strain>
    </source>
</reference>
<dbReference type="GO" id="GO:0072487">
    <property type="term" value="C:MSL complex"/>
    <property type="evidence" value="ECO:0000314"/>
    <property type="project" value="FlyBase"/>
</dbReference>
<accession>Q8MSJ1</accession>
<organism evidence="1">
    <name type="scientific">Drosophila melanogaster</name>
    <name type="common">Fruit fly</name>
    <dbReference type="NCBI Taxonomy" id="7227"/>
    <lineage>
        <taxon>Eukaryota</taxon>
        <taxon>Metazoa</taxon>
        <taxon>Ecdysozoa</taxon>
        <taxon>Arthropoda</taxon>
        <taxon>Hexapoda</taxon>
        <taxon>Insecta</taxon>
        <taxon>Pterygota</taxon>
        <taxon>Neoptera</taxon>
        <taxon>Endopterygota</taxon>
        <taxon>Diptera</taxon>
        <taxon>Brachycera</taxon>
        <taxon>Muscomorpha</taxon>
        <taxon>Ephydroidea</taxon>
        <taxon>Drosophilidae</taxon>
        <taxon>Drosophila</taxon>
        <taxon>Sophophora</taxon>
    </lineage>
</organism>
<dbReference type="EMBL" id="AY118766">
    <property type="protein sequence ID" value="AAM50626.1"/>
    <property type="molecule type" value="mRNA"/>
</dbReference>
<proteinExistence type="evidence at transcript level"/>
<evidence type="ECO:0000313" key="1">
    <source>
        <dbReference type="EMBL" id="AAM50626.1"/>
    </source>
</evidence>